<evidence type="ECO:0000256" key="4">
    <source>
        <dbReference type="ARBA" id="ARBA00023212"/>
    </source>
</evidence>
<dbReference type="InterPro" id="IPR036291">
    <property type="entry name" value="NAD(P)-bd_dom_sf"/>
</dbReference>
<evidence type="ECO:0000313" key="5">
    <source>
        <dbReference type="EnsemblPlants" id="Bo6g116630.1"/>
    </source>
</evidence>
<organism evidence="5 6">
    <name type="scientific">Brassica oleracea var. oleracea</name>
    <dbReference type="NCBI Taxonomy" id="109376"/>
    <lineage>
        <taxon>Eukaryota</taxon>
        <taxon>Viridiplantae</taxon>
        <taxon>Streptophyta</taxon>
        <taxon>Embryophyta</taxon>
        <taxon>Tracheophyta</taxon>
        <taxon>Spermatophyta</taxon>
        <taxon>Magnoliopsida</taxon>
        <taxon>eudicotyledons</taxon>
        <taxon>Gunneridae</taxon>
        <taxon>Pentapetalae</taxon>
        <taxon>rosids</taxon>
        <taxon>malvids</taxon>
        <taxon>Brassicales</taxon>
        <taxon>Brassicaceae</taxon>
        <taxon>Brassiceae</taxon>
        <taxon>Brassica</taxon>
    </lineage>
</organism>
<evidence type="ECO:0000256" key="1">
    <source>
        <dbReference type="ARBA" id="ARBA00004245"/>
    </source>
</evidence>
<dbReference type="HOGENOM" id="CLU_108667_0_0_1"/>
<reference evidence="5" key="2">
    <citation type="submission" date="2015-03" db="UniProtKB">
        <authorList>
            <consortium name="EnsemblPlants"/>
        </authorList>
    </citation>
    <scope>IDENTIFICATION</scope>
</reference>
<protein>
    <recommendedName>
        <fullName evidence="7">NAD-dependent epimerase/dehydratase domain-containing protein</fullName>
    </recommendedName>
</protein>
<name>A0A0D3D0B7_BRAOL</name>
<dbReference type="SUPFAM" id="SSF51735">
    <property type="entry name" value="NAD(P)-binding Rossmann-fold domains"/>
    <property type="match status" value="1"/>
</dbReference>
<accession>A0A0D3D0B7</accession>
<dbReference type="InterPro" id="IPR036140">
    <property type="entry name" value="PFN_sf"/>
</dbReference>
<keyword evidence="2" id="KW-0963">Cytoplasm</keyword>
<dbReference type="GO" id="GO:0005856">
    <property type="term" value="C:cytoskeleton"/>
    <property type="evidence" value="ECO:0007669"/>
    <property type="project" value="UniProtKB-SubCell"/>
</dbReference>
<dbReference type="Gene3D" id="3.30.450.30">
    <property type="entry name" value="Dynein light chain 2a, cytoplasmic"/>
    <property type="match status" value="1"/>
</dbReference>
<keyword evidence="6" id="KW-1185">Reference proteome</keyword>
<evidence type="ECO:0008006" key="7">
    <source>
        <dbReference type="Google" id="ProtNLM"/>
    </source>
</evidence>
<dbReference type="eggNOG" id="KOG1502">
    <property type="taxonomic scope" value="Eukaryota"/>
</dbReference>
<dbReference type="InterPro" id="IPR005455">
    <property type="entry name" value="PFN_euk"/>
</dbReference>
<dbReference type="PRINTS" id="PR01640">
    <property type="entry name" value="PROFILINPLNT"/>
</dbReference>
<keyword evidence="4" id="KW-0206">Cytoskeleton</keyword>
<evidence type="ECO:0000256" key="3">
    <source>
        <dbReference type="ARBA" id="ARBA00023203"/>
    </source>
</evidence>
<keyword evidence="3" id="KW-0009">Actin-binding</keyword>
<dbReference type="SUPFAM" id="SSF55770">
    <property type="entry name" value="Profilin (actin-binding protein)"/>
    <property type="match status" value="1"/>
</dbReference>
<dbReference type="GO" id="GO:0003779">
    <property type="term" value="F:actin binding"/>
    <property type="evidence" value="ECO:0007669"/>
    <property type="project" value="UniProtKB-KW"/>
</dbReference>
<dbReference type="EnsemblPlants" id="Bo6g116630.1">
    <property type="protein sequence ID" value="Bo6g116630.1"/>
    <property type="gene ID" value="Bo6g116630"/>
</dbReference>
<dbReference type="eggNOG" id="KOG1755">
    <property type="taxonomic scope" value="Eukaryota"/>
</dbReference>
<sequence>MNRILSSSDNTLESKFKFKQRGPLWYCRESRKTEEPGNLALTGLFLGGEKYMVVQGEAGAVIRGKKVLLVSDLCCHHTPQEREIEIENMGRKEEDDNNGGGEMASSFLDGTGLVCVTGWTGFVASWLIMRLLQRGYSVHATVWTNQGSSLCLAGIKENASHQSNSSGSCLDVKNSNGLADLNEPLKWQDSEPVSLCPGICILITEKQCRCSRTVVGEKHKSK</sequence>
<dbReference type="Gramene" id="Bo6g116630.1">
    <property type="protein sequence ID" value="Bo6g116630.1"/>
    <property type="gene ID" value="Bo6g116630"/>
</dbReference>
<evidence type="ECO:0000313" key="6">
    <source>
        <dbReference type="Proteomes" id="UP000032141"/>
    </source>
</evidence>
<dbReference type="AlphaFoldDB" id="A0A0D3D0B7"/>
<proteinExistence type="predicted"/>
<evidence type="ECO:0000256" key="2">
    <source>
        <dbReference type="ARBA" id="ARBA00022490"/>
    </source>
</evidence>
<dbReference type="Proteomes" id="UP000032141">
    <property type="component" value="Chromosome C6"/>
</dbReference>
<dbReference type="STRING" id="109376.A0A0D3D0B7"/>
<reference evidence="5 6" key="1">
    <citation type="journal article" date="2014" name="Genome Biol.">
        <title>Transcriptome and methylome profiling reveals relics of genome dominance in the mesopolyploid Brassica oleracea.</title>
        <authorList>
            <person name="Parkin I.A."/>
            <person name="Koh C."/>
            <person name="Tang H."/>
            <person name="Robinson S.J."/>
            <person name="Kagale S."/>
            <person name="Clarke W.E."/>
            <person name="Town C.D."/>
            <person name="Nixon J."/>
            <person name="Krishnakumar V."/>
            <person name="Bidwell S.L."/>
            <person name="Denoeud F."/>
            <person name="Belcram H."/>
            <person name="Links M.G."/>
            <person name="Just J."/>
            <person name="Clarke C."/>
            <person name="Bender T."/>
            <person name="Huebert T."/>
            <person name="Mason A.S."/>
            <person name="Pires J.C."/>
            <person name="Barker G."/>
            <person name="Moore J."/>
            <person name="Walley P.G."/>
            <person name="Manoli S."/>
            <person name="Batley J."/>
            <person name="Edwards D."/>
            <person name="Nelson M.N."/>
            <person name="Wang X."/>
            <person name="Paterson A.H."/>
            <person name="King G."/>
            <person name="Bancroft I."/>
            <person name="Chalhoub B."/>
            <person name="Sharpe A.G."/>
        </authorList>
    </citation>
    <scope>NUCLEOTIDE SEQUENCE</scope>
    <source>
        <strain evidence="5 6">cv. TO1000</strain>
    </source>
</reference>
<dbReference type="Gene3D" id="3.40.50.720">
    <property type="entry name" value="NAD(P)-binding Rossmann-like Domain"/>
    <property type="match status" value="1"/>
</dbReference>
<comment type="subcellular location">
    <subcellularLocation>
        <location evidence="1">Cytoplasm</location>
        <location evidence="1">Cytoskeleton</location>
    </subcellularLocation>
</comment>